<keyword evidence="2" id="KW-1185">Reference proteome</keyword>
<evidence type="ECO:0000313" key="2">
    <source>
        <dbReference type="Proteomes" id="UP001501126"/>
    </source>
</evidence>
<dbReference type="EMBL" id="BAAAFH010000011">
    <property type="protein sequence ID" value="GAA0875856.1"/>
    <property type="molecule type" value="Genomic_DNA"/>
</dbReference>
<dbReference type="NCBIfam" id="TIGR03696">
    <property type="entry name" value="Rhs_assc_core"/>
    <property type="match status" value="1"/>
</dbReference>
<reference evidence="1 2" key="1">
    <citation type="journal article" date="2019" name="Int. J. Syst. Evol. Microbiol.">
        <title>The Global Catalogue of Microorganisms (GCM) 10K type strain sequencing project: providing services to taxonomists for standard genome sequencing and annotation.</title>
        <authorList>
            <consortium name="The Broad Institute Genomics Platform"/>
            <consortium name="The Broad Institute Genome Sequencing Center for Infectious Disease"/>
            <person name="Wu L."/>
            <person name="Ma J."/>
        </authorList>
    </citation>
    <scope>NUCLEOTIDE SEQUENCE [LARGE SCALE GENOMIC DNA]</scope>
    <source>
        <strain evidence="1 2">JCM 16083</strain>
    </source>
</reference>
<proteinExistence type="predicted"/>
<accession>A0ABN1MRB2</accession>
<dbReference type="InterPro" id="IPR022385">
    <property type="entry name" value="Rhs_assc_core"/>
</dbReference>
<evidence type="ECO:0000313" key="1">
    <source>
        <dbReference type="EMBL" id="GAA0875856.1"/>
    </source>
</evidence>
<evidence type="ECO:0008006" key="3">
    <source>
        <dbReference type="Google" id="ProtNLM"/>
    </source>
</evidence>
<gene>
    <name evidence="1" type="ORF">GCM10009118_22650</name>
</gene>
<name>A0ABN1MRB2_9FLAO</name>
<dbReference type="Gene3D" id="2.180.10.10">
    <property type="entry name" value="RHS repeat-associated core"/>
    <property type="match status" value="1"/>
</dbReference>
<protein>
    <recommendedName>
        <fullName evidence="3">RHS repeat-associated core domain-containing protein</fullName>
    </recommendedName>
</protein>
<organism evidence="1 2">
    <name type="scientific">Wandonia haliotis</name>
    <dbReference type="NCBI Taxonomy" id="574963"/>
    <lineage>
        <taxon>Bacteria</taxon>
        <taxon>Pseudomonadati</taxon>
        <taxon>Bacteroidota</taxon>
        <taxon>Flavobacteriia</taxon>
        <taxon>Flavobacteriales</taxon>
        <taxon>Crocinitomicaceae</taxon>
        <taxon>Wandonia</taxon>
    </lineage>
</organism>
<comment type="caution">
    <text evidence="1">The sequence shown here is derived from an EMBL/GenBank/DDBJ whole genome shotgun (WGS) entry which is preliminary data.</text>
</comment>
<sequence length="167" mass="19888">MPGRNGGVGYRYQFNDMETDNKISGKGNSYTTKFRQYDQRLRRWKSLDPLMAEYPDMSPYVAFDNNPVYFVDPFGLEGTNPDYPNRKLIRGRHYQIFAFWFWSHNENGEIKIPFGGKYDLNNWHGRLNYYRFDFAWMNPNTGLWWEANHTASGMKVKHTTLNGFFNH</sequence>
<dbReference type="Proteomes" id="UP001501126">
    <property type="component" value="Unassembled WGS sequence"/>
</dbReference>